<dbReference type="AlphaFoldDB" id="A0A966DRR1"/>
<dbReference type="Proteomes" id="UP000638732">
    <property type="component" value="Unassembled WGS sequence"/>
</dbReference>
<protein>
    <submittedName>
        <fullName evidence="1">DUF416 family protein</fullName>
    </submittedName>
</protein>
<dbReference type="InterPro" id="IPR023381">
    <property type="entry name" value="YP001051499.1-like_dom_sf"/>
</dbReference>
<sequence length="204" mass="23513">MNQFERDVKGKLLSLSEKQRSVFAFLTVDKLYPHYVVFQEKYDWGDSDLLFHGIELIYNYIVDDLDLSNVEIEDMISRVDDIIPDMDNFGSALSSFALNASTGVQCALRYLIDNNIEHITDIVSFTLDTVDLFIQDKENHNTLDPSRDIQIEHDSFMIQEQRRELEIIEKLSTLQTDLITKELITSLRSNIPIIDLSLLSDAGF</sequence>
<evidence type="ECO:0000313" key="2">
    <source>
        <dbReference type="Proteomes" id="UP000638732"/>
    </source>
</evidence>
<name>A0A966DRR1_9SPHI</name>
<organism evidence="1 2">
    <name type="scientific">Mucilaginibacter agri</name>
    <dbReference type="NCBI Taxonomy" id="2695265"/>
    <lineage>
        <taxon>Bacteria</taxon>
        <taxon>Pseudomonadati</taxon>
        <taxon>Bacteroidota</taxon>
        <taxon>Sphingobacteriia</taxon>
        <taxon>Sphingobacteriales</taxon>
        <taxon>Sphingobacteriaceae</taxon>
        <taxon>Mucilaginibacter</taxon>
    </lineage>
</organism>
<gene>
    <name evidence="1" type="ORF">GSY63_05250</name>
</gene>
<dbReference type="InterPro" id="IPR007338">
    <property type="entry name" value="DUF416"/>
</dbReference>
<dbReference type="EMBL" id="WWEO01000039">
    <property type="protein sequence ID" value="NCD68755.1"/>
    <property type="molecule type" value="Genomic_DNA"/>
</dbReference>
<reference evidence="1" key="1">
    <citation type="submission" date="2020-01" db="EMBL/GenBank/DDBJ databases">
        <authorList>
            <person name="Seo Y.L."/>
        </authorList>
    </citation>
    <scope>NUCLEOTIDE SEQUENCE</scope>
    <source>
        <strain evidence="1">R11</strain>
    </source>
</reference>
<comment type="caution">
    <text evidence="1">The sequence shown here is derived from an EMBL/GenBank/DDBJ whole genome shotgun (WGS) entry which is preliminary data.</text>
</comment>
<evidence type="ECO:0000313" key="1">
    <source>
        <dbReference type="EMBL" id="NCD68755.1"/>
    </source>
</evidence>
<dbReference type="RefSeq" id="WP_166584774.1">
    <property type="nucleotide sequence ID" value="NZ_WWEO01000039.1"/>
</dbReference>
<accession>A0A966DRR1</accession>
<keyword evidence="2" id="KW-1185">Reference proteome</keyword>
<reference evidence="1" key="2">
    <citation type="submission" date="2020-10" db="EMBL/GenBank/DDBJ databases">
        <title>Mucilaginibacter sp. nov., isolated from soil.</title>
        <authorList>
            <person name="Jeon C.O."/>
        </authorList>
    </citation>
    <scope>NUCLEOTIDE SEQUENCE</scope>
    <source>
        <strain evidence="1">R11</strain>
    </source>
</reference>
<proteinExistence type="predicted"/>
<dbReference type="Gene3D" id="1.20.1590.10">
    <property type="entry name" value="YP_001051499.1 domain like"/>
    <property type="match status" value="1"/>
</dbReference>
<dbReference type="Pfam" id="PF04222">
    <property type="entry name" value="DUF416"/>
    <property type="match status" value="1"/>
</dbReference>